<gene>
    <name evidence="2" type="ORF">NPX13_g1711</name>
</gene>
<keyword evidence="3" id="KW-1185">Reference proteome</keyword>
<feature type="domain" description="Clr5" evidence="1">
    <location>
        <begin position="37"/>
        <end position="71"/>
    </location>
</feature>
<sequence length="440" mass="50087">MRDWLEIGMHAYYYTNMSTQLVPITGINGNRDFSLFEQHEPKLRQLFLQEDKSLTQVKREMETHHGFPKTEVLTSAKIYEYTFRHLKLVKKLGVEQWVQVDAHVRKRKREGKETEVLLSGVPQPLAKIARAISRHKRGRLLQDRITKEPIPDCPEHVLLRTPPSSPYITTTVPQHDLPHTLVEPCGVLVIDQQTGSVIDFEQLSAYIQHQMMPDPGSTLQRLVDVPSSQPILVLANDVQAGRFLVQEPPTPDPRNLVWDSAFKRPALRYFLDALSKATINMANNARNSVVADSRQLLGWVGADTKRQSLRDFFSSNLPALAASWPEFISLSEHLRCGDAFRALVEVGLTLHNGKWIKQHAIRVINSMVWIGSAGTRKIRRQLLSYKPIQERLREYTLTKYAGSLVKDVEMLSTLNRVGARLAYPSQNASLIMLQTCHILV</sequence>
<dbReference type="InterPro" id="IPR025676">
    <property type="entry name" value="Clr5_dom"/>
</dbReference>
<organism evidence="2 3">
    <name type="scientific">Xylaria arbuscula</name>
    <dbReference type="NCBI Taxonomy" id="114810"/>
    <lineage>
        <taxon>Eukaryota</taxon>
        <taxon>Fungi</taxon>
        <taxon>Dikarya</taxon>
        <taxon>Ascomycota</taxon>
        <taxon>Pezizomycotina</taxon>
        <taxon>Sordariomycetes</taxon>
        <taxon>Xylariomycetidae</taxon>
        <taxon>Xylariales</taxon>
        <taxon>Xylariaceae</taxon>
        <taxon>Xylaria</taxon>
    </lineage>
</organism>
<name>A0A9W8NLY7_9PEZI</name>
<dbReference type="Pfam" id="PF14420">
    <property type="entry name" value="Clr5"/>
    <property type="match status" value="1"/>
</dbReference>
<evidence type="ECO:0000259" key="1">
    <source>
        <dbReference type="Pfam" id="PF14420"/>
    </source>
</evidence>
<evidence type="ECO:0000313" key="3">
    <source>
        <dbReference type="Proteomes" id="UP001148614"/>
    </source>
</evidence>
<dbReference type="Proteomes" id="UP001148614">
    <property type="component" value="Unassembled WGS sequence"/>
</dbReference>
<proteinExistence type="predicted"/>
<dbReference type="EMBL" id="JANPWZ010000162">
    <property type="protein sequence ID" value="KAJ3578852.1"/>
    <property type="molecule type" value="Genomic_DNA"/>
</dbReference>
<comment type="caution">
    <text evidence="2">The sequence shown here is derived from an EMBL/GenBank/DDBJ whole genome shotgun (WGS) entry which is preliminary data.</text>
</comment>
<dbReference type="VEuPathDB" id="FungiDB:F4678DRAFT_452274"/>
<accession>A0A9W8NLY7</accession>
<dbReference type="AlphaFoldDB" id="A0A9W8NLY7"/>
<reference evidence="2" key="1">
    <citation type="submission" date="2022-07" db="EMBL/GenBank/DDBJ databases">
        <title>Genome Sequence of Xylaria arbuscula.</title>
        <authorList>
            <person name="Buettner E."/>
        </authorList>
    </citation>
    <scope>NUCLEOTIDE SEQUENCE</scope>
    <source>
        <strain evidence="2">VT107</strain>
    </source>
</reference>
<evidence type="ECO:0000313" key="2">
    <source>
        <dbReference type="EMBL" id="KAJ3578852.1"/>
    </source>
</evidence>
<protein>
    <recommendedName>
        <fullName evidence="1">Clr5 domain-containing protein</fullName>
    </recommendedName>
</protein>